<comment type="caution">
    <text evidence="1">The sequence shown here is derived from an EMBL/GenBank/DDBJ whole genome shotgun (WGS) entry which is preliminary data.</text>
</comment>
<keyword evidence="2" id="KW-1185">Reference proteome</keyword>
<protein>
    <submittedName>
        <fullName evidence="1">Uncharacterized protein</fullName>
    </submittedName>
</protein>
<evidence type="ECO:0000313" key="2">
    <source>
        <dbReference type="Proteomes" id="UP001498421"/>
    </source>
</evidence>
<name>A0ABR1HGC7_9HYPO</name>
<organism evidence="1 2">
    <name type="scientific">Neonectria magnoliae</name>
    <dbReference type="NCBI Taxonomy" id="2732573"/>
    <lineage>
        <taxon>Eukaryota</taxon>
        <taxon>Fungi</taxon>
        <taxon>Dikarya</taxon>
        <taxon>Ascomycota</taxon>
        <taxon>Pezizomycotina</taxon>
        <taxon>Sordariomycetes</taxon>
        <taxon>Hypocreomycetidae</taxon>
        <taxon>Hypocreales</taxon>
        <taxon>Nectriaceae</taxon>
        <taxon>Neonectria</taxon>
    </lineage>
</organism>
<dbReference type="Proteomes" id="UP001498421">
    <property type="component" value="Unassembled WGS sequence"/>
</dbReference>
<reference evidence="1 2" key="1">
    <citation type="journal article" date="2025" name="Microbiol. Resour. Announc.">
        <title>Draft genome sequences for Neonectria magnoliae and Neonectria punicea, canker pathogens of Liriodendron tulipifera and Acer saccharum in West Virginia.</title>
        <authorList>
            <person name="Petronek H.M."/>
            <person name="Kasson M.T."/>
            <person name="Metheny A.M."/>
            <person name="Stauder C.M."/>
            <person name="Lovett B."/>
            <person name="Lynch S.C."/>
            <person name="Garnas J.R."/>
            <person name="Kasson L.R."/>
            <person name="Stajich J.E."/>
        </authorList>
    </citation>
    <scope>NUCLEOTIDE SEQUENCE [LARGE SCALE GENOMIC DNA]</scope>
    <source>
        <strain evidence="1 2">NRRL 64651</strain>
    </source>
</reference>
<evidence type="ECO:0000313" key="1">
    <source>
        <dbReference type="EMBL" id="KAK7419960.1"/>
    </source>
</evidence>
<gene>
    <name evidence="1" type="ORF">QQZ08_010596</name>
</gene>
<dbReference type="EMBL" id="JAZAVK010000141">
    <property type="protein sequence ID" value="KAK7419960.1"/>
    <property type="molecule type" value="Genomic_DNA"/>
</dbReference>
<sequence>MSEASAAFCKFNGVLYTDDRFMDLLDTKVRDVRTHEEFESQKDKYFREFAQEVWHRRMKLEFGGDISEWTFNVPGHWLAANPRSRRRQYPKLKFTSAELEFVFEPVLDIGKLIQDQINMVLNKTSEVPKGDTVSDQGSRPLRLNPTDFDVTVEKSSATRPTPVEQGKSVLSLDIFPQKAGEKVRLFSHVEWKSDLDMEVLQSSQAIDIRLIFDGVAVKLTLYFENVQQSDDDVKVMNPYVG</sequence>
<proteinExistence type="predicted"/>
<accession>A0ABR1HGC7</accession>